<dbReference type="Proteomes" id="UP001501079">
    <property type="component" value="Unassembled WGS sequence"/>
</dbReference>
<dbReference type="PROSITE" id="PS50995">
    <property type="entry name" value="HTH_MARR_2"/>
    <property type="match status" value="1"/>
</dbReference>
<dbReference type="PANTHER" id="PTHR33164:SF43">
    <property type="entry name" value="HTH-TYPE TRANSCRIPTIONAL REPRESSOR YETL"/>
    <property type="match status" value="1"/>
</dbReference>
<dbReference type="SUPFAM" id="SSF46785">
    <property type="entry name" value="Winged helix' DNA-binding domain"/>
    <property type="match status" value="1"/>
</dbReference>
<dbReference type="PROSITE" id="PS01117">
    <property type="entry name" value="HTH_MARR_1"/>
    <property type="match status" value="1"/>
</dbReference>
<gene>
    <name evidence="5" type="ORF">GCM10022287_02960</name>
</gene>
<keyword evidence="3" id="KW-0804">Transcription</keyword>
<dbReference type="InterPro" id="IPR036388">
    <property type="entry name" value="WH-like_DNA-bd_sf"/>
</dbReference>
<dbReference type="PRINTS" id="PR00598">
    <property type="entry name" value="HTHMARR"/>
</dbReference>
<protein>
    <recommendedName>
        <fullName evidence="4">HTH marR-type domain-containing protein</fullName>
    </recommendedName>
</protein>
<evidence type="ECO:0000256" key="1">
    <source>
        <dbReference type="ARBA" id="ARBA00023015"/>
    </source>
</evidence>
<proteinExistence type="predicted"/>
<evidence type="ECO:0000313" key="5">
    <source>
        <dbReference type="EMBL" id="GAA4168207.1"/>
    </source>
</evidence>
<evidence type="ECO:0000313" key="6">
    <source>
        <dbReference type="Proteomes" id="UP001501079"/>
    </source>
</evidence>
<sequence length="149" mass="16060">MSDPTEEPESVGTWAKRYYFANRSAVDAVLRQHGIGSTQWAVLYELAARGPITQRELGRALHVEKASLSGVVSTLVRKGLVDQAPSTADQRQRIVQLTGAGQAAWDSLPDPFAEVRATALAGIAPGDLATAVDVLRRATEQVENHHFGD</sequence>
<keyword evidence="2" id="KW-0238">DNA-binding</keyword>
<dbReference type="SMART" id="SM00347">
    <property type="entry name" value="HTH_MARR"/>
    <property type="match status" value="1"/>
</dbReference>
<dbReference type="Gene3D" id="1.10.10.10">
    <property type="entry name" value="Winged helix-like DNA-binding domain superfamily/Winged helix DNA-binding domain"/>
    <property type="match status" value="1"/>
</dbReference>
<keyword evidence="6" id="KW-1185">Reference proteome</keyword>
<dbReference type="PANTHER" id="PTHR33164">
    <property type="entry name" value="TRANSCRIPTIONAL REGULATOR, MARR FAMILY"/>
    <property type="match status" value="1"/>
</dbReference>
<dbReference type="InterPro" id="IPR023187">
    <property type="entry name" value="Tscrpt_reg_MarR-type_CS"/>
</dbReference>
<feature type="domain" description="HTH marR-type" evidence="4">
    <location>
        <begin position="1"/>
        <end position="140"/>
    </location>
</feature>
<dbReference type="RefSeq" id="WP_344751496.1">
    <property type="nucleotide sequence ID" value="NZ_BAABBW010000001.1"/>
</dbReference>
<evidence type="ECO:0000256" key="3">
    <source>
        <dbReference type="ARBA" id="ARBA00023163"/>
    </source>
</evidence>
<comment type="caution">
    <text evidence="5">The sequence shown here is derived from an EMBL/GenBank/DDBJ whole genome shotgun (WGS) entry which is preliminary data.</text>
</comment>
<accession>A0ABP7ZRI0</accession>
<organism evidence="5 6">
    <name type="scientific">Gryllotalpicola koreensis</name>
    <dbReference type="NCBI Taxonomy" id="993086"/>
    <lineage>
        <taxon>Bacteria</taxon>
        <taxon>Bacillati</taxon>
        <taxon>Actinomycetota</taxon>
        <taxon>Actinomycetes</taxon>
        <taxon>Micrococcales</taxon>
        <taxon>Microbacteriaceae</taxon>
        <taxon>Gryllotalpicola</taxon>
    </lineage>
</organism>
<dbReference type="Pfam" id="PF12802">
    <property type="entry name" value="MarR_2"/>
    <property type="match status" value="1"/>
</dbReference>
<dbReference type="InterPro" id="IPR000835">
    <property type="entry name" value="HTH_MarR-typ"/>
</dbReference>
<dbReference type="InterPro" id="IPR036390">
    <property type="entry name" value="WH_DNA-bd_sf"/>
</dbReference>
<dbReference type="InterPro" id="IPR039422">
    <property type="entry name" value="MarR/SlyA-like"/>
</dbReference>
<evidence type="ECO:0000259" key="4">
    <source>
        <dbReference type="PROSITE" id="PS50995"/>
    </source>
</evidence>
<evidence type="ECO:0000256" key="2">
    <source>
        <dbReference type="ARBA" id="ARBA00023125"/>
    </source>
</evidence>
<keyword evidence="1" id="KW-0805">Transcription regulation</keyword>
<name>A0ABP7ZRI0_9MICO</name>
<reference evidence="6" key="1">
    <citation type="journal article" date="2019" name="Int. J. Syst. Evol. Microbiol.">
        <title>The Global Catalogue of Microorganisms (GCM) 10K type strain sequencing project: providing services to taxonomists for standard genome sequencing and annotation.</title>
        <authorList>
            <consortium name="The Broad Institute Genomics Platform"/>
            <consortium name="The Broad Institute Genome Sequencing Center for Infectious Disease"/>
            <person name="Wu L."/>
            <person name="Ma J."/>
        </authorList>
    </citation>
    <scope>NUCLEOTIDE SEQUENCE [LARGE SCALE GENOMIC DNA]</scope>
    <source>
        <strain evidence="6">JCM 17591</strain>
    </source>
</reference>
<dbReference type="EMBL" id="BAABBW010000001">
    <property type="protein sequence ID" value="GAA4168207.1"/>
    <property type="molecule type" value="Genomic_DNA"/>
</dbReference>